<dbReference type="EMBL" id="DF977450">
    <property type="protein sequence ID" value="GAP83900.1"/>
    <property type="molecule type" value="Genomic_DNA"/>
</dbReference>
<dbReference type="OrthoDB" id="4774240at2759"/>
<evidence type="ECO:0000313" key="3">
    <source>
        <dbReference type="EMBL" id="GAP83900.1"/>
    </source>
</evidence>
<feature type="coiled-coil region" evidence="1">
    <location>
        <begin position="89"/>
        <end position="151"/>
    </location>
</feature>
<reference evidence="3" key="1">
    <citation type="submission" date="2016-03" db="EMBL/GenBank/DDBJ databases">
        <title>Draft genome sequence of Rosellinia necatrix.</title>
        <authorList>
            <person name="Kanematsu S."/>
        </authorList>
    </citation>
    <scope>NUCLEOTIDE SEQUENCE [LARGE SCALE GENOMIC DNA]</scope>
    <source>
        <strain evidence="3">W97</strain>
    </source>
</reference>
<keyword evidence="4" id="KW-1185">Reference proteome</keyword>
<feature type="compositionally biased region" description="Low complexity" evidence="2">
    <location>
        <begin position="225"/>
        <end position="245"/>
    </location>
</feature>
<dbReference type="AlphaFoldDB" id="A0A1S7UKT5"/>
<feature type="compositionally biased region" description="Polar residues" evidence="2">
    <location>
        <begin position="280"/>
        <end position="294"/>
    </location>
</feature>
<organism evidence="3">
    <name type="scientific">Rosellinia necatrix</name>
    <name type="common">White root-rot fungus</name>
    <dbReference type="NCBI Taxonomy" id="77044"/>
    <lineage>
        <taxon>Eukaryota</taxon>
        <taxon>Fungi</taxon>
        <taxon>Dikarya</taxon>
        <taxon>Ascomycota</taxon>
        <taxon>Pezizomycotina</taxon>
        <taxon>Sordariomycetes</taxon>
        <taxon>Xylariomycetidae</taxon>
        <taxon>Xylariales</taxon>
        <taxon>Xylariaceae</taxon>
        <taxon>Rosellinia</taxon>
    </lineage>
</organism>
<feature type="compositionally biased region" description="Basic and acidic residues" evidence="2">
    <location>
        <begin position="204"/>
        <end position="224"/>
    </location>
</feature>
<name>A0A1S7UKT5_ROSNE</name>
<dbReference type="Gene3D" id="1.10.287.1490">
    <property type="match status" value="1"/>
</dbReference>
<sequence length="333" mass="37156">MSDSRRVKFSSSPTPRSILKQSEPHPRDSGVGSSSSDHTGSSGSLDERFTARDYDIQSNNVDALREALTDAIKDINHWKTKFEKKHSEQVETRRKLRHAEARYEEAFENNQLLEVRVNSLNDRMEKQDTALDIANAKIADLDGELSEWKDNCQTLGGELSEWKDNYQRLDDLYQSVKHSASGSVVSGGSGEHSLVLGPTRSHRDKKDGTEMTSRMKERINRDQTDSSSSQATTRSSRSTEATTSSKRANHRAAPAASDSSKPYIEPMPPRVSNSSSNNNTLASPRQRGTYTLTTAERRREAPGPSSSSSSRRYSRHGEQGDYIAHPLPERRSS</sequence>
<feature type="compositionally biased region" description="Low complexity" evidence="2">
    <location>
        <begin position="29"/>
        <end position="44"/>
    </location>
</feature>
<feature type="region of interest" description="Disordered" evidence="2">
    <location>
        <begin position="1"/>
        <end position="52"/>
    </location>
</feature>
<proteinExistence type="predicted"/>
<feature type="region of interest" description="Disordered" evidence="2">
    <location>
        <begin position="180"/>
        <end position="333"/>
    </location>
</feature>
<evidence type="ECO:0000256" key="1">
    <source>
        <dbReference type="SAM" id="Coils"/>
    </source>
</evidence>
<dbReference type="Proteomes" id="UP000054516">
    <property type="component" value="Unassembled WGS sequence"/>
</dbReference>
<keyword evidence="1" id="KW-0175">Coiled coil</keyword>
<accession>A0A1S7UKT5</accession>
<dbReference type="OMA" id="GRFDHKD"/>
<gene>
    <name evidence="3" type="ORF">SAMD00023353_0503190</name>
</gene>
<dbReference type="SUPFAM" id="SSF57997">
    <property type="entry name" value="Tropomyosin"/>
    <property type="match status" value="1"/>
</dbReference>
<evidence type="ECO:0000313" key="4">
    <source>
        <dbReference type="Proteomes" id="UP000054516"/>
    </source>
</evidence>
<evidence type="ECO:0000256" key="2">
    <source>
        <dbReference type="SAM" id="MobiDB-lite"/>
    </source>
</evidence>
<protein>
    <submittedName>
        <fullName evidence="3">Uncharacterized protein</fullName>
    </submittedName>
</protein>